<keyword evidence="6 7" id="KW-0472">Membrane</keyword>
<evidence type="ECO:0000256" key="1">
    <source>
        <dbReference type="ARBA" id="ARBA00004651"/>
    </source>
</evidence>
<feature type="transmembrane region" description="Helical" evidence="7">
    <location>
        <begin position="108"/>
        <end position="129"/>
    </location>
</feature>
<dbReference type="KEGG" id="aia:AWH56_000180"/>
<dbReference type="InterPro" id="IPR050189">
    <property type="entry name" value="MFS_Efflux_Transporters"/>
</dbReference>
<gene>
    <name evidence="10" type="ORF">AWH56_000180</name>
    <name evidence="9" type="ORF">AWH56_12150</name>
</gene>
<evidence type="ECO:0000313" key="11">
    <source>
        <dbReference type="Proteomes" id="UP000180175"/>
    </source>
</evidence>
<keyword evidence="11" id="KW-1185">Reference proteome</keyword>
<dbReference type="Pfam" id="PF07690">
    <property type="entry name" value="MFS_1"/>
    <property type="match status" value="1"/>
</dbReference>
<evidence type="ECO:0000256" key="3">
    <source>
        <dbReference type="ARBA" id="ARBA00022475"/>
    </source>
</evidence>
<feature type="transmembrane region" description="Helical" evidence="7">
    <location>
        <begin position="74"/>
        <end position="96"/>
    </location>
</feature>
<reference evidence="10 11" key="2">
    <citation type="journal article" date="2017" name="Genome Announc.">
        <title>Draft Genome Sequences of Four Alkaliphilic Bacteria Belonging to the Anaerobacillus Genus.</title>
        <authorList>
            <person name="Bassil N.M."/>
            <person name="Lloyd J.R."/>
        </authorList>
    </citation>
    <scope>NUCLEOTIDE SEQUENCE [LARGE SCALE GENOMIC DNA]</scope>
    <source>
        <strain evidence="10 11">NB2006</strain>
    </source>
</reference>
<dbReference type="PROSITE" id="PS50850">
    <property type="entry name" value="MFS"/>
    <property type="match status" value="1"/>
</dbReference>
<dbReference type="AlphaFoldDB" id="A0A1S2LR24"/>
<feature type="transmembrane region" description="Helical" evidence="7">
    <location>
        <begin position="308"/>
        <end position="330"/>
    </location>
</feature>
<feature type="transmembrane region" description="Helical" evidence="7">
    <location>
        <begin position="39"/>
        <end position="62"/>
    </location>
</feature>
<keyword evidence="5 7" id="KW-1133">Transmembrane helix</keyword>
<keyword evidence="2" id="KW-0813">Transport</keyword>
<proteinExistence type="predicted"/>
<reference evidence="10" key="4">
    <citation type="submission" date="2020-10" db="EMBL/GenBank/DDBJ databases">
        <authorList>
            <person name="Bassil N.M."/>
            <person name="Lloyd J.R."/>
        </authorList>
    </citation>
    <scope>NUCLEOTIDE SEQUENCE</scope>
    <source>
        <strain evidence="10">NB2006</strain>
    </source>
</reference>
<evidence type="ECO:0000313" key="10">
    <source>
        <dbReference type="EMBL" id="QOY36153.1"/>
    </source>
</evidence>
<reference evidence="9 11" key="1">
    <citation type="submission" date="2016-10" db="EMBL/GenBank/DDBJ databases">
        <title>Draft genome sequences of four alkaliphilic bacteria belonging to the Anaerobacillus genus.</title>
        <authorList>
            <person name="Bassil N.M."/>
            <person name="Lloyd J.R."/>
        </authorList>
    </citation>
    <scope>NUCLEOTIDE SEQUENCE [LARGE SCALE GENOMIC DNA]</scope>
    <source>
        <strain evidence="9 11">NB2006</strain>
    </source>
</reference>
<feature type="transmembrane region" description="Helical" evidence="7">
    <location>
        <begin position="7"/>
        <end position="27"/>
    </location>
</feature>
<protein>
    <submittedName>
        <fullName evidence="10">MFS transporter</fullName>
    </submittedName>
</protein>
<dbReference type="InterPro" id="IPR011701">
    <property type="entry name" value="MFS"/>
</dbReference>
<feature type="domain" description="Major facilitator superfamily (MFS) profile" evidence="8">
    <location>
        <begin position="8"/>
        <end position="400"/>
    </location>
</feature>
<dbReference type="EMBL" id="LQXD01000109">
    <property type="protein sequence ID" value="OIJ14961.1"/>
    <property type="molecule type" value="Genomic_DNA"/>
</dbReference>
<name>A0A1S2LR24_9BACI</name>
<feature type="transmembrane region" description="Helical" evidence="7">
    <location>
        <begin position="283"/>
        <end position="302"/>
    </location>
</feature>
<dbReference type="PANTHER" id="PTHR43124">
    <property type="entry name" value="PURINE EFFLUX PUMP PBUE"/>
    <property type="match status" value="1"/>
</dbReference>
<dbReference type="GO" id="GO:0005886">
    <property type="term" value="C:plasma membrane"/>
    <property type="evidence" value="ECO:0007669"/>
    <property type="project" value="UniProtKB-SubCell"/>
</dbReference>
<evidence type="ECO:0000256" key="2">
    <source>
        <dbReference type="ARBA" id="ARBA00022448"/>
    </source>
</evidence>
<feature type="transmembrane region" description="Helical" evidence="7">
    <location>
        <begin position="141"/>
        <end position="162"/>
    </location>
</feature>
<dbReference type="InterPro" id="IPR020846">
    <property type="entry name" value="MFS_dom"/>
</dbReference>
<comment type="subcellular location">
    <subcellularLocation>
        <location evidence="1">Cell membrane</location>
        <topology evidence="1">Multi-pass membrane protein</topology>
    </subcellularLocation>
</comment>
<feature type="transmembrane region" description="Helical" evidence="7">
    <location>
        <begin position="249"/>
        <end position="271"/>
    </location>
</feature>
<dbReference type="CDD" id="cd17474">
    <property type="entry name" value="MFS_YfmO_like"/>
    <property type="match status" value="1"/>
</dbReference>
<evidence type="ECO:0000256" key="6">
    <source>
        <dbReference type="ARBA" id="ARBA00023136"/>
    </source>
</evidence>
<keyword evidence="4 7" id="KW-0812">Transmembrane</keyword>
<feature type="transmembrane region" description="Helical" evidence="7">
    <location>
        <begin position="342"/>
        <end position="366"/>
    </location>
</feature>
<dbReference type="PRINTS" id="PR01036">
    <property type="entry name" value="TCRTETB"/>
</dbReference>
<dbReference type="Proteomes" id="UP000180175">
    <property type="component" value="Chromosome"/>
</dbReference>
<reference evidence="10 11" key="3">
    <citation type="journal article" date="2019" name="Int. J. Syst. Evol. Microbiol.">
        <title>Anaerobacillus isosaccharinicus sp. nov., an alkaliphilic bacterium which degrades isosaccharinic acid.</title>
        <authorList>
            <person name="Bassil N.M."/>
            <person name="Lloyd J.R."/>
        </authorList>
    </citation>
    <scope>NUCLEOTIDE SEQUENCE [LARGE SCALE GENOMIC DNA]</scope>
    <source>
        <strain evidence="10 11">NB2006</strain>
    </source>
</reference>
<dbReference type="InterPro" id="IPR005829">
    <property type="entry name" value="Sugar_transporter_CS"/>
</dbReference>
<dbReference type="GO" id="GO:0022857">
    <property type="term" value="F:transmembrane transporter activity"/>
    <property type="evidence" value="ECO:0007669"/>
    <property type="project" value="InterPro"/>
</dbReference>
<dbReference type="PROSITE" id="PS00216">
    <property type="entry name" value="SUGAR_TRANSPORT_1"/>
    <property type="match status" value="1"/>
</dbReference>
<accession>A0A1S2LR24</accession>
<evidence type="ECO:0000256" key="7">
    <source>
        <dbReference type="SAM" id="Phobius"/>
    </source>
</evidence>
<evidence type="ECO:0000256" key="5">
    <source>
        <dbReference type="ARBA" id="ARBA00022989"/>
    </source>
</evidence>
<dbReference type="SUPFAM" id="SSF103473">
    <property type="entry name" value="MFS general substrate transporter"/>
    <property type="match status" value="1"/>
</dbReference>
<organism evidence="9 11">
    <name type="scientific">Anaerobacillus isosaccharinicus</name>
    <dbReference type="NCBI Taxonomy" id="1532552"/>
    <lineage>
        <taxon>Bacteria</taxon>
        <taxon>Bacillati</taxon>
        <taxon>Bacillota</taxon>
        <taxon>Bacilli</taxon>
        <taxon>Bacillales</taxon>
        <taxon>Bacillaceae</taxon>
        <taxon>Anaerobacillus</taxon>
    </lineage>
</organism>
<feature type="transmembrane region" description="Helical" evidence="7">
    <location>
        <begin position="372"/>
        <end position="392"/>
    </location>
</feature>
<dbReference type="PANTHER" id="PTHR43124:SF3">
    <property type="entry name" value="CHLORAMPHENICOL EFFLUX PUMP RV0191"/>
    <property type="match status" value="1"/>
</dbReference>
<dbReference type="OrthoDB" id="2986280at2"/>
<evidence type="ECO:0000259" key="8">
    <source>
        <dbReference type="PROSITE" id="PS50850"/>
    </source>
</evidence>
<keyword evidence="3" id="KW-1003">Cell membrane</keyword>
<dbReference type="RefSeq" id="WP_071317351.1">
    <property type="nucleotide sequence ID" value="NZ_CP063356.2"/>
</dbReference>
<feature type="transmembrane region" description="Helical" evidence="7">
    <location>
        <begin position="215"/>
        <end position="237"/>
    </location>
</feature>
<dbReference type="EMBL" id="CP063356">
    <property type="protein sequence ID" value="QOY36153.1"/>
    <property type="molecule type" value="Genomic_DNA"/>
</dbReference>
<feature type="transmembrane region" description="Helical" evidence="7">
    <location>
        <begin position="168"/>
        <end position="186"/>
    </location>
</feature>
<evidence type="ECO:0000313" key="9">
    <source>
        <dbReference type="EMBL" id="OIJ14961.1"/>
    </source>
</evidence>
<sequence>MKNKSSLLILIIGLLPFVMVLGNSMLIPILPTMEEELNISAFEVGFLLSVFSIVAALVIPIVGFLSDRFGRKKIILISLLFVMGGSVVTIIAGRGVAEPFHWILAGRVIQGIGAGGTAPLAMALVGDLFSGNERSKNLGALEVFNGIGKVVSPFIGALAALLFWYSAFYVYFIVSLIAFLGIYFSIKPIVQEKYNEPLSSYAKMLWKVLKREARWLFPLSFLGAMALFILFGLLVFLSFEIERIYAIDGVFKGIVFTFPLGALTVVSYWTGKRIGDNHDYMKRLISTGSGIILGAFVFLMVFSHLSGLIFGLTLIATGVGLILPCINTLITSSVGGKERGLIVSLYGMIRFLGVAFGPIFFALWMVEVIDMFVKAFLLFLFTSIWVMTALKIKLQVFKQVFKEGISRK</sequence>
<evidence type="ECO:0000256" key="4">
    <source>
        <dbReference type="ARBA" id="ARBA00022692"/>
    </source>
</evidence>
<dbReference type="Gene3D" id="1.20.1250.20">
    <property type="entry name" value="MFS general substrate transporter like domains"/>
    <property type="match status" value="1"/>
</dbReference>
<dbReference type="InterPro" id="IPR036259">
    <property type="entry name" value="MFS_trans_sf"/>
</dbReference>